<keyword evidence="6 7" id="KW-0030">Aminoacyl-tRNA synthetase</keyword>
<evidence type="ECO:0000256" key="6">
    <source>
        <dbReference type="ARBA" id="ARBA00023146"/>
    </source>
</evidence>
<evidence type="ECO:0000256" key="1">
    <source>
        <dbReference type="ARBA" id="ARBA00022598"/>
    </source>
</evidence>
<evidence type="ECO:0000259" key="9">
    <source>
        <dbReference type="Pfam" id="PF00749"/>
    </source>
</evidence>
<proteinExistence type="inferred from homology"/>
<keyword evidence="1 7" id="KW-0436">Ligase</keyword>
<dbReference type="Gene3D" id="3.40.50.620">
    <property type="entry name" value="HUPs"/>
    <property type="match status" value="1"/>
</dbReference>
<sequence>MYRGRFAPSPTGPLHFGSLVAAVGSFLEARARRGEWLVRIEDLDPPREPAGAAGDILRTLDAFGLHWDGEVVYQSRRQGAYEAALAELRRLGVLYACGCTRREIADSAVAGVDGPVYPGTCRNGVPAGREGRTLRVRTDDAAIAFEDRMQGRVESRLERDVGDFVLRRADGFYAYQLAVVVDDAAQGVNDVVRGADLLGSTARQIHLQRLLGLPTPAYAHLPIAVDAEGAKLSKQTGAEPVRIEHASELWWDALWFLGQEPPADLRTAPVAVIRDWAIAHWHAAAVPRTAAMRFP</sequence>
<organism evidence="10 11">
    <name type="scientific">Sulfurifustis variabilis</name>
    <dbReference type="NCBI Taxonomy" id="1675686"/>
    <lineage>
        <taxon>Bacteria</taxon>
        <taxon>Pseudomonadati</taxon>
        <taxon>Pseudomonadota</taxon>
        <taxon>Gammaproteobacteria</taxon>
        <taxon>Acidiferrobacterales</taxon>
        <taxon>Acidiferrobacteraceae</taxon>
        <taxon>Sulfurifustis</taxon>
    </lineage>
</organism>
<feature type="short sequence motif" description="'KMSKS' region" evidence="7">
    <location>
        <begin position="231"/>
        <end position="235"/>
    </location>
</feature>
<dbReference type="PANTHER" id="PTHR43311">
    <property type="entry name" value="GLUTAMATE--TRNA LIGASE"/>
    <property type="match status" value="1"/>
</dbReference>
<dbReference type="GO" id="GO:0004818">
    <property type="term" value="F:glutamate-tRNA ligase activity"/>
    <property type="evidence" value="ECO:0007669"/>
    <property type="project" value="TreeGrafter"/>
</dbReference>
<dbReference type="NCBIfam" id="TIGR03838">
    <property type="entry name" value="queuosine_YadB"/>
    <property type="match status" value="1"/>
</dbReference>
<dbReference type="GO" id="GO:0008270">
    <property type="term" value="F:zinc ion binding"/>
    <property type="evidence" value="ECO:0007669"/>
    <property type="project" value="UniProtKB-UniRule"/>
</dbReference>
<dbReference type="InterPro" id="IPR049940">
    <property type="entry name" value="GluQ/Sye"/>
</dbReference>
<evidence type="ECO:0000256" key="2">
    <source>
        <dbReference type="ARBA" id="ARBA00022723"/>
    </source>
</evidence>
<dbReference type="GO" id="GO:0006400">
    <property type="term" value="P:tRNA modification"/>
    <property type="evidence" value="ECO:0007669"/>
    <property type="project" value="InterPro"/>
</dbReference>
<comment type="cofactor">
    <cofactor evidence="7">
        <name>Zn(2+)</name>
        <dbReference type="ChEBI" id="CHEBI:29105"/>
    </cofactor>
    <text evidence="7">Binds 1 zinc ion per subunit.</text>
</comment>
<dbReference type="GO" id="GO:0005829">
    <property type="term" value="C:cytosol"/>
    <property type="evidence" value="ECO:0007669"/>
    <property type="project" value="TreeGrafter"/>
</dbReference>
<feature type="binding site" evidence="7">
    <location>
        <position position="234"/>
    </location>
    <ligand>
        <name>ATP</name>
        <dbReference type="ChEBI" id="CHEBI:30616"/>
    </ligand>
</feature>
<dbReference type="PRINTS" id="PR00987">
    <property type="entry name" value="TRNASYNTHGLU"/>
</dbReference>
<dbReference type="Pfam" id="PF00749">
    <property type="entry name" value="tRNA-synt_1c"/>
    <property type="match status" value="1"/>
</dbReference>
<keyword evidence="5 7" id="KW-0067">ATP-binding</keyword>
<keyword evidence="8" id="KW-0648">Protein biosynthesis</keyword>
<keyword evidence="11" id="KW-1185">Reference proteome</keyword>
<feature type="binding site" evidence="7">
    <location>
        <position position="41"/>
    </location>
    <ligand>
        <name>L-glutamate</name>
        <dbReference type="ChEBI" id="CHEBI:29985"/>
    </ligand>
</feature>
<dbReference type="PANTHER" id="PTHR43311:SF1">
    <property type="entry name" value="GLUTAMYL-Q TRNA(ASP) SYNTHETASE"/>
    <property type="match status" value="1"/>
</dbReference>
<evidence type="ECO:0000313" key="10">
    <source>
        <dbReference type="EMBL" id="BAU47974.1"/>
    </source>
</evidence>
<dbReference type="InterPro" id="IPR014729">
    <property type="entry name" value="Rossmann-like_a/b/a_fold"/>
</dbReference>
<reference evidence="10 11" key="1">
    <citation type="submission" date="2015-08" db="EMBL/GenBank/DDBJ databases">
        <title>Complete genome sequence of Sulfurifustis variabilis.</title>
        <authorList>
            <person name="Miura A."/>
            <person name="Kojima H."/>
            <person name="Fukui M."/>
        </authorList>
    </citation>
    <scope>NUCLEOTIDE SEQUENCE [LARGE SCALE GENOMIC DNA]</scope>
    <source>
        <strain evidence="11">skN76</strain>
    </source>
</reference>
<dbReference type="AlphaFoldDB" id="A0A1B4V940"/>
<dbReference type="InterPro" id="IPR022380">
    <property type="entry name" value="Glu-Q_tRNA(Asp)_Synthase"/>
</dbReference>
<dbReference type="NCBIfam" id="NF004314">
    <property type="entry name" value="PRK05710.1-3"/>
    <property type="match status" value="1"/>
</dbReference>
<dbReference type="InterPro" id="IPR020058">
    <property type="entry name" value="Glu/Gln-tRNA-synth_Ib_cat-dom"/>
</dbReference>
<dbReference type="SUPFAM" id="SSF52374">
    <property type="entry name" value="Nucleotidylyl transferase"/>
    <property type="match status" value="1"/>
</dbReference>
<dbReference type="HAMAP" id="MF_01428">
    <property type="entry name" value="Glu_Q_tRNA_synth"/>
    <property type="match status" value="1"/>
</dbReference>
<keyword evidence="2 7" id="KW-0479">Metal-binding</keyword>
<feature type="binding site" evidence="7">
    <location>
        <begin position="5"/>
        <end position="9"/>
    </location>
    <ligand>
        <name>L-glutamate</name>
        <dbReference type="ChEBI" id="CHEBI:29985"/>
    </ligand>
</feature>
<keyword evidence="3 7" id="KW-0547">Nucleotide-binding</keyword>
<dbReference type="EMBL" id="AP014936">
    <property type="protein sequence ID" value="BAU47974.1"/>
    <property type="molecule type" value="Genomic_DNA"/>
</dbReference>
<evidence type="ECO:0000256" key="7">
    <source>
        <dbReference type="HAMAP-Rule" id="MF_01428"/>
    </source>
</evidence>
<comment type="function">
    <text evidence="7">Catalyzes the tRNA-independent activation of glutamate in presence of ATP and the subsequent transfer of glutamate onto a tRNA(Asp). Glutamate is transferred on the 2-amino-5-(4,5-dihydroxy-2-cyclopenten-1-yl) moiety of the queuosine in the wobble position of the QUC anticodon.</text>
</comment>
<gene>
    <name evidence="7" type="primary">gluQ</name>
    <name evidence="10" type="ORF">SVA_1409</name>
</gene>
<evidence type="ECO:0000256" key="4">
    <source>
        <dbReference type="ARBA" id="ARBA00022833"/>
    </source>
</evidence>
<keyword evidence="4 7" id="KW-0862">Zinc</keyword>
<evidence type="ECO:0000256" key="8">
    <source>
        <dbReference type="RuleBase" id="RU363037"/>
    </source>
</evidence>
<feature type="domain" description="Glutamyl/glutaminyl-tRNA synthetase class Ib catalytic" evidence="9">
    <location>
        <begin position="3"/>
        <end position="245"/>
    </location>
</feature>
<dbReference type="FunFam" id="3.40.50.620:FF:000093">
    <property type="entry name" value="Glutamyl-Q tRNA(Asp) synthetase"/>
    <property type="match status" value="1"/>
</dbReference>
<evidence type="ECO:0000256" key="3">
    <source>
        <dbReference type="ARBA" id="ARBA00022741"/>
    </source>
</evidence>
<dbReference type="InterPro" id="IPR000924">
    <property type="entry name" value="Glu/Gln-tRNA-synth"/>
</dbReference>
<feature type="binding site" evidence="7">
    <location>
        <position position="193"/>
    </location>
    <ligand>
        <name>L-glutamate</name>
        <dbReference type="ChEBI" id="CHEBI:29985"/>
    </ligand>
</feature>
<comment type="similarity">
    <text evidence="7">Belongs to the class-I aminoacyl-tRNA synthetase family. GluQ subfamily.</text>
</comment>
<feature type="binding site" evidence="7">
    <location>
        <position position="121"/>
    </location>
    <ligand>
        <name>Zn(2+)</name>
        <dbReference type="ChEBI" id="CHEBI:29105"/>
    </ligand>
</feature>
<feature type="binding site" evidence="7">
    <location>
        <position position="175"/>
    </location>
    <ligand>
        <name>L-glutamate</name>
        <dbReference type="ChEBI" id="CHEBI:29985"/>
    </ligand>
</feature>
<dbReference type="EC" id="6.1.1.-" evidence="7"/>
<evidence type="ECO:0000313" key="11">
    <source>
        <dbReference type="Proteomes" id="UP000218899"/>
    </source>
</evidence>
<name>A0A1B4V940_9GAMM</name>
<dbReference type="GO" id="GO:0005524">
    <property type="term" value="F:ATP binding"/>
    <property type="evidence" value="ECO:0007669"/>
    <property type="project" value="UniProtKB-KW"/>
</dbReference>
<protein>
    <recommendedName>
        <fullName evidence="7">Glutamyl-Q tRNA(Asp) synthetase</fullName>
        <shortName evidence="7">Glu-Q-RSs</shortName>
        <ecNumber evidence="7">6.1.1.-</ecNumber>
    </recommendedName>
</protein>
<dbReference type="KEGG" id="sva:SVA_1409"/>
<evidence type="ECO:0000256" key="5">
    <source>
        <dbReference type="ARBA" id="ARBA00022840"/>
    </source>
</evidence>
<feature type="binding site" evidence="7">
    <location>
        <position position="117"/>
    </location>
    <ligand>
        <name>Zn(2+)</name>
        <dbReference type="ChEBI" id="CHEBI:29105"/>
    </ligand>
</feature>
<accession>A0A1B4V940</accession>
<dbReference type="Proteomes" id="UP000218899">
    <property type="component" value="Chromosome"/>
</dbReference>
<feature type="binding site" evidence="7">
    <location>
        <position position="99"/>
    </location>
    <ligand>
        <name>Zn(2+)</name>
        <dbReference type="ChEBI" id="CHEBI:29105"/>
    </ligand>
</feature>
<dbReference type="GO" id="GO:0006424">
    <property type="term" value="P:glutamyl-tRNA aminoacylation"/>
    <property type="evidence" value="ECO:0007669"/>
    <property type="project" value="InterPro"/>
</dbReference>
<feature type="binding site" evidence="7">
    <location>
        <position position="97"/>
    </location>
    <ligand>
        <name>Zn(2+)</name>
        <dbReference type="ChEBI" id="CHEBI:29105"/>
    </ligand>
</feature>
<feature type="short sequence motif" description="'HIGH' region" evidence="7">
    <location>
        <begin position="8"/>
        <end position="18"/>
    </location>
</feature>